<evidence type="ECO:0008006" key="4">
    <source>
        <dbReference type="Google" id="ProtNLM"/>
    </source>
</evidence>
<evidence type="ECO:0000313" key="3">
    <source>
        <dbReference type="Proteomes" id="UP000803884"/>
    </source>
</evidence>
<comment type="caution">
    <text evidence="2">The sequence shown here is derived from an EMBL/GenBank/DDBJ whole genome shotgun (WGS) entry which is preliminary data.</text>
</comment>
<dbReference type="GeneID" id="96003171"/>
<name>A0AB34L0F4_9PEZI</name>
<protein>
    <recommendedName>
        <fullName evidence="4">CUE domain-containing protein</fullName>
    </recommendedName>
</protein>
<dbReference type="AlphaFoldDB" id="A0AB34L0F4"/>
<feature type="compositionally biased region" description="Polar residues" evidence="1">
    <location>
        <begin position="77"/>
        <end position="86"/>
    </location>
</feature>
<feature type="compositionally biased region" description="Low complexity" evidence="1">
    <location>
        <begin position="21"/>
        <end position="33"/>
    </location>
</feature>
<reference evidence="2 3" key="1">
    <citation type="journal article" date="2020" name="Microbiol. Resour. Announc.">
        <title>Draft Genome Sequence of a Cladosporium Species Isolated from the Mesophotic Ascidian Didemnum maculosum.</title>
        <authorList>
            <person name="Gioti A."/>
            <person name="Siaperas R."/>
            <person name="Nikolaivits E."/>
            <person name="Le Goff G."/>
            <person name="Ouazzani J."/>
            <person name="Kotoulas G."/>
            <person name="Topakas E."/>
        </authorList>
    </citation>
    <scope>NUCLEOTIDE SEQUENCE [LARGE SCALE GENOMIC DNA]</scope>
    <source>
        <strain evidence="2 3">TM138-S3</strain>
    </source>
</reference>
<gene>
    <name evidence="2" type="ORF">WHR41_01727</name>
</gene>
<feature type="compositionally biased region" description="Polar residues" evidence="1">
    <location>
        <begin position="34"/>
        <end position="57"/>
    </location>
</feature>
<accession>A0AB34L0F4</accession>
<keyword evidence="3" id="KW-1185">Reference proteome</keyword>
<feature type="region of interest" description="Disordered" evidence="1">
    <location>
        <begin position="1"/>
        <end position="135"/>
    </location>
</feature>
<proteinExistence type="predicted"/>
<evidence type="ECO:0000256" key="1">
    <source>
        <dbReference type="SAM" id="MobiDB-lite"/>
    </source>
</evidence>
<evidence type="ECO:0000313" key="2">
    <source>
        <dbReference type="EMBL" id="KAL1589646.1"/>
    </source>
</evidence>
<sequence length="175" mass="19715">MSNYNNDDNPWADPARDNLRPPQGTQQHQQQPGLNSNNPFYQQSNSPNPWQLGQDSNYAPPPGPPPQNQPWAQQQQHSNPYATQQDPIPGLPPRNKTSTFNEGDFVPEGERGEQREAMEQYEITNARPQTTDDRNIEQLQQEFPNLDGSLVAAIYMDSKQMGAVREMLGELSGSK</sequence>
<feature type="compositionally biased region" description="Pro residues" evidence="1">
    <location>
        <begin position="59"/>
        <end position="68"/>
    </location>
</feature>
<dbReference type="RefSeq" id="XP_069232751.1">
    <property type="nucleotide sequence ID" value="XM_069370333.1"/>
</dbReference>
<dbReference type="EMBL" id="JAAQHG020000004">
    <property type="protein sequence ID" value="KAL1589646.1"/>
    <property type="molecule type" value="Genomic_DNA"/>
</dbReference>
<dbReference type="Proteomes" id="UP000803884">
    <property type="component" value="Unassembled WGS sequence"/>
</dbReference>
<organism evidence="2 3">
    <name type="scientific">Cladosporium halotolerans</name>
    <dbReference type="NCBI Taxonomy" id="1052096"/>
    <lineage>
        <taxon>Eukaryota</taxon>
        <taxon>Fungi</taxon>
        <taxon>Dikarya</taxon>
        <taxon>Ascomycota</taxon>
        <taxon>Pezizomycotina</taxon>
        <taxon>Dothideomycetes</taxon>
        <taxon>Dothideomycetidae</taxon>
        <taxon>Cladosporiales</taxon>
        <taxon>Cladosporiaceae</taxon>
        <taxon>Cladosporium</taxon>
    </lineage>
</organism>
<feature type="compositionally biased region" description="Basic and acidic residues" evidence="1">
    <location>
        <begin position="108"/>
        <end position="118"/>
    </location>
</feature>